<evidence type="ECO:0000313" key="4">
    <source>
        <dbReference type="Proteomes" id="UP001210261"/>
    </source>
</evidence>
<dbReference type="NCBIfam" id="TIGR00426">
    <property type="entry name" value="competence protein ComEA helix-hairpin-helix repeat region"/>
    <property type="match status" value="1"/>
</dbReference>
<sequence>MKFLVTLFLMIGLAFASVNLNTASKEELMKIDGIGATKAQAIIDYREKTPFKTIEDLKKVKGFGDKTFEKVKDKISVETSQEVGQ</sequence>
<gene>
    <name evidence="3" type="ORF">PF021_06760</name>
</gene>
<dbReference type="PANTHER" id="PTHR21180:SF32">
    <property type="entry name" value="ENDONUCLEASE_EXONUCLEASE_PHOSPHATASE FAMILY DOMAIN-CONTAINING PROTEIN 1"/>
    <property type="match status" value="1"/>
</dbReference>
<feature type="domain" description="Helix-hairpin-helix DNA-binding motif class 1" evidence="2">
    <location>
        <begin position="55"/>
        <end position="74"/>
    </location>
</feature>
<evidence type="ECO:0000313" key="3">
    <source>
        <dbReference type="EMBL" id="MDA3969371.1"/>
    </source>
</evidence>
<feature type="signal peptide" evidence="1">
    <location>
        <begin position="1"/>
        <end position="16"/>
    </location>
</feature>
<dbReference type="InterPro" id="IPR003583">
    <property type="entry name" value="Hlx-hairpin-Hlx_DNA-bd_motif"/>
</dbReference>
<dbReference type="Gene3D" id="1.10.150.320">
    <property type="entry name" value="Photosystem II 12 kDa extrinsic protein"/>
    <property type="match status" value="1"/>
</dbReference>
<organism evidence="3 4">
    <name type="scientific">Helicobacter ibis</name>
    <dbReference type="NCBI Taxonomy" id="2962633"/>
    <lineage>
        <taxon>Bacteria</taxon>
        <taxon>Pseudomonadati</taxon>
        <taxon>Campylobacterota</taxon>
        <taxon>Epsilonproteobacteria</taxon>
        <taxon>Campylobacterales</taxon>
        <taxon>Helicobacteraceae</taxon>
        <taxon>Helicobacter</taxon>
    </lineage>
</organism>
<evidence type="ECO:0000256" key="1">
    <source>
        <dbReference type="SAM" id="SignalP"/>
    </source>
</evidence>
<reference evidence="3 4" key="1">
    <citation type="submission" date="2023-01" db="EMBL/GenBank/DDBJ databases">
        <title>Description of Helicobacter ibis sp. nov. isolated from faecal droppings of black-faced ibis (Theristicus melanopis).</title>
        <authorList>
            <person name="Lopez-Cantillo M."/>
            <person name="Vidal-Veuthey B."/>
            <person name="Mella A."/>
            <person name="De La Haba R."/>
            <person name="Collado L."/>
        </authorList>
    </citation>
    <scope>NUCLEOTIDE SEQUENCE [LARGE SCALE GENOMIC DNA]</scope>
    <source>
        <strain evidence="3 4">A82</strain>
    </source>
</reference>
<protein>
    <submittedName>
        <fullName evidence="3">Helix-hairpin-helix domain-containing protein</fullName>
    </submittedName>
</protein>
<keyword evidence="4" id="KW-1185">Reference proteome</keyword>
<dbReference type="EMBL" id="JAQHXR010000004">
    <property type="protein sequence ID" value="MDA3969371.1"/>
    <property type="molecule type" value="Genomic_DNA"/>
</dbReference>
<dbReference type="InterPro" id="IPR010994">
    <property type="entry name" value="RuvA_2-like"/>
</dbReference>
<comment type="caution">
    <text evidence="3">The sequence shown here is derived from an EMBL/GenBank/DDBJ whole genome shotgun (WGS) entry which is preliminary data.</text>
</comment>
<evidence type="ECO:0000259" key="2">
    <source>
        <dbReference type="SMART" id="SM00278"/>
    </source>
</evidence>
<name>A0ABT4VH54_9HELI</name>
<dbReference type="InterPro" id="IPR051675">
    <property type="entry name" value="Endo/Exo/Phosphatase_dom_1"/>
</dbReference>
<feature type="chain" id="PRO_5045844761" evidence="1">
    <location>
        <begin position="17"/>
        <end position="85"/>
    </location>
</feature>
<dbReference type="PANTHER" id="PTHR21180">
    <property type="entry name" value="ENDONUCLEASE/EXONUCLEASE/PHOSPHATASE FAMILY DOMAIN-CONTAINING PROTEIN 1"/>
    <property type="match status" value="1"/>
</dbReference>
<dbReference type="SMART" id="SM00278">
    <property type="entry name" value="HhH1"/>
    <property type="match status" value="2"/>
</dbReference>
<keyword evidence="1" id="KW-0732">Signal</keyword>
<dbReference type="Pfam" id="PF12836">
    <property type="entry name" value="HHH_3"/>
    <property type="match status" value="1"/>
</dbReference>
<dbReference type="Proteomes" id="UP001210261">
    <property type="component" value="Unassembled WGS sequence"/>
</dbReference>
<dbReference type="RefSeq" id="WP_271021722.1">
    <property type="nucleotide sequence ID" value="NZ_JAQHXR010000004.1"/>
</dbReference>
<accession>A0ABT4VH54</accession>
<proteinExistence type="predicted"/>
<dbReference type="SUPFAM" id="SSF47781">
    <property type="entry name" value="RuvA domain 2-like"/>
    <property type="match status" value="1"/>
</dbReference>
<dbReference type="InterPro" id="IPR004509">
    <property type="entry name" value="Competence_ComEA_HhH"/>
</dbReference>
<feature type="domain" description="Helix-hairpin-helix DNA-binding motif class 1" evidence="2">
    <location>
        <begin position="26"/>
        <end position="45"/>
    </location>
</feature>